<dbReference type="Pfam" id="PF01614">
    <property type="entry name" value="IclR_C"/>
    <property type="match status" value="1"/>
</dbReference>
<evidence type="ECO:0000256" key="3">
    <source>
        <dbReference type="ARBA" id="ARBA00023163"/>
    </source>
</evidence>
<feature type="domain" description="HTH iclR-type" evidence="4">
    <location>
        <begin position="8"/>
        <end position="69"/>
    </location>
</feature>
<evidence type="ECO:0000256" key="2">
    <source>
        <dbReference type="ARBA" id="ARBA00023125"/>
    </source>
</evidence>
<dbReference type="RefSeq" id="WP_345067780.1">
    <property type="nucleotide sequence ID" value="NZ_BAABCN010000008.1"/>
</dbReference>
<dbReference type="Proteomes" id="UP001501803">
    <property type="component" value="Unassembled WGS sequence"/>
</dbReference>
<keyword evidence="1" id="KW-0805">Transcription regulation</keyword>
<dbReference type="InterPro" id="IPR005471">
    <property type="entry name" value="Tscrpt_reg_IclR_N"/>
</dbReference>
<keyword evidence="7" id="KW-1185">Reference proteome</keyword>
<dbReference type="InterPro" id="IPR036390">
    <property type="entry name" value="WH_DNA-bd_sf"/>
</dbReference>
<organism evidence="6 7">
    <name type="scientific">Leifsonia kafniensis</name>
    <dbReference type="NCBI Taxonomy" id="475957"/>
    <lineage>
        <taxon>Bacteria</taxon>
        <taxon>Bacillati</taxon>
        <taxon>Actinomycetota</taxon>
        <taxon>Actinomycetes</taxon>
        <taxon>Micrococcales</taxon>
        <taxon>Microbacteriaceae</taxon>
        <taxon>Leifsonia</taxon>
    </lineage>
</organism>
<dbReference type="PROSITE" id="PS51077">
    <property type="entry name" value="HTH_ICLR"/>
    <property type="match status" value="1"/>
</dbReference>
<dbReference type="PANTHER" id="PTHR30136">
    <property type="entry name" value="HELIX-TURN-HELIX TRANSCRIPTIONAL REGULATOR, ICLR FAMILY"/>
    <property type="match status" value="1"/>
</dbReference>
<dbReference type="Gene3D" id="3.30.450.40">
    <property type="match status" value="1"/>
</dbReference>
<evidence type="ECO:0000259" key="4">
    <source>
        <dbReference type="PROSITE" id="PS51077"/>
    </source>
</evidence>
<dbReference type="PROSITE" id="PS51078">
    <property type="entry name" value="ICLR_ED"/>
    <property type="match status" value="1"/>
</dbReference>
<dbReference type="SUPFAM" id="SSF46785">
    <property type="entry name" value="Winged helix' DNA-binding domain"/>
    <property type="match status" value="1"/>
</dbReference>
<reference evidence="7" key="1">
    <citation type="journal article" date="2019" name="Int. J. Syst. Evol. Microbiol.">
        <title>The Global Catalogue of Microorganisms (GCM) 10K type strain sequencing project: providing services to taxonomists for standard genome sequencing and annotation.</title>
        <authorList>
            <consortium name="The Broad Institute Genomics Platform"/>
            <consortium name="The Broad Institute Genome Sequencing Center for Infectious Disease"/>
            <person name="Wu L."/>
            <person name="Ma J."/>
        </authorList>
    </citation>
    <scope>NUCLEOTIDE SEQUENCE [LARGE SCALE GENOMIC DNA]</scope>
    <source>
        <strain evidence="7">JCM 17021</strain>
    </source>
</reference>
<comment type="caution">
    <text evidence="6">The sequence shown here is derived from an EMBL/GenBank/DDBJ whole genome shotgun (WGS) entry which is preliminary data.</text>
</comment>
<dbReference type="Gene3D" id="1.10.10.10">
    <property type="entry name" value="Winged helix-like DNA-binding domain superfamily/Winged helix DNA-binding domain"/>
    <property type="match status" value="1"/>
</dbReference>
<sequence>MEKPDLTRSVTARAFAVLDTFSTKYRRQSLSSIARRSGLPLTTVHRLVHDLERQSALVRGADGDYEIGRKIWALGTLASVHAELREVALPYMEDVFGLGNDAVQIAVLDGLRCLIVDRIAGSRTMSVLSKPGTRLPLHASGVGKILLAYGSPELHDAVLGSLDRYTEQTITDSAQLSEQLRAITLQGYAITYAELAEGATSVAVPVRGKAGKVIAALGVVLPSTNTEPQRMVPVLQVTAAALSKKLVDTGLGVAERLL</sequence>
<dbReference type="InterPro" id="IPR050707">
    <property type="entry name" value="HTH_MetabolicPath_Reg"/>
</dbReference>
<dbReference type="EMBL" id="BAABCN010000008">
    <property type="protein sequence ID" value="GAA3884113.1"/>
    <property type="molecule type" value="Genomic_DNA"/>
</dbReference>
<dbReference type="InterPro" id="IPR029016">
    <property type="entry name" value="GAF-like_dom_sf"/>
</dbReference>
<dbReference type="InterPro" id="IPR014757">
    <property type="entry name" value="Tscrpt_reg_IclR_C"/>
</dbReference>
<gene>
    <name evidence="6" type="ORF">GCM10022381_27880</name>
</gene>
<evidence type="ECO:0000256" key="1">
    <source>
        <dbReference type="ARBA" id="ARBA00023015"/>
    </source>
</evidence>
<proteinExistence type="predicted"/>
<evidence type="ECO:0000259" key="5">
    <source>
        <dbReference type="PROSITE" id="PS51078"/>
    </source>
</evidence>
<dbReference type="InterPro" id="IPR036388">
    <property type="entry name" value="WH-like_DNA-bd_sf"/>
</dbReference>
<feature type="domain" description="IclR-ED" evidence="5">
    <location>
        <begin position="70"/>
        <end position="248"/>
    </location>
</feature>
<protein>
    <submittedName>
        <fullName evidence="6">IclR family transcriptional regulator</fullName>
    </submittedName>
</protein>
<dbReference type="Pfam" id="PF09339">
    <property type="entry name" value="HTH_IclR"/>
    <property type="match status" value="1"/>
</dbReference>
<name>A0ABP7KQ75_9MICO</name>
<dbReference type="PANTHER" id="PTHR30136:SF24">
    <property type="entry name" value="HTH-TYPE TRANSCRIPTIONAL REPRESSOR ALLR"/>
    <property type="match status" value="1"/>
</dbReference>
<evidence type="ECO:0000313" key="7">
    <source>
        <dbReference type="Proteomes" id="UP001501803"/>
    </source>
</evidence>
<keyword evidence="3" id="KW-0804">Transcription</keyword>
<dbReference type="SMART" id="SM00346">
    <property type="entry name" value="HTH_ICLR"/>
    <property type="match status" value="1"/>
</dbReference>
<evidence type="ECO:0000313" key="6">
    <source>
        <dbReference type="EMBL" id="GAA3884113.1"/>
    </source>
</evidence>
<keyword evidence="2" id="KW-0238">DNA-binding</keyword>
<dbReference type="SUPFAM" id="SSF55781">
    <property type="entry name" value="GAF domain-like"/>
    <property type="match status" value="1"/>
</dbReference>
<accession>A0ABP7KQ75</accession>